<protein>
    <submittedName>
        <fullName evidence="2">Uncharacterized protein</fullName>
    </submittedName>
</protein>
<dbReference type="EnsemblPlants" id="OGLUM02G27710.5">
    <property type="protein sequence ID" value="OGLUM02G27710.5"/>
    <property type="gene ID" value="OGLUM02G27710"/>
</dbReference>
<reference evidence="2" key="1">
    <citation type="submission" date="2015-04" db="UniProtKB">
        <authorList>
            <consortium name="EnsemblPlants"/>
        </authorList>
    </citation>
    <scope>IDENTIFICATION</scope>
</reference>
<dbReference type="HOGENOM" id="CLU_1167437_0_0_1"/>
<name>A0A0D9YW73_9ORYZ</name>
<dbReference type="Gramene" id="OGLUM02G27710.5">
    <property type="protein sequence ID" value="OGLUM02G27710.5"/>
    <property type="gene ID" value="OGLUM02G27710"/>
</dbReference>
<evidence type="ECO:0000256" key="1">
    <source>
        <dbReference type="SAM" id="MobiDB-lite"/>
    </source>
</evidence>
<feature type="compositionally biased region" description="Gly residues" evidence="1">
    <location>
        <begin position="95"/>
        <end position="104"/>
    </location>
</feature>
<reference evidence="2" key="2">
    <citation type="submission" date="2018-05" db="EMBL/GenBank/DDBJ databases">
        <title>OgluRS3 (Oryza glumaepatula Reference Sequence Version 3).</title>
        <authorList>
            <person name="Zhang J."/>
            <person name="Kudrna D."/>
            <person name="Lee S."/>
            <person name="Talag J."/>
            <person name="Welchert J."/>
            <person name="Wing R.A."/>
        </authorList>
    </citation>
    <scope>NUCLEOTIDE SEQUENCE [LARGE SCALE GENOMIC DNA]</scope>
</reference>
<evidence type="ECO:0000313" key="2">
    <source>
        <dbReference type="EnsemblPlants" id="OGLUM02G27710.5"/>
    </source>
</evidence>
<proteinExistence type="predicted"/>
<dbReference type="AlphaFoldDB" id="A0A0D9YW73"/>
<keyword evidence="3" id="KW-1185">Reference proteome</keyword>
<feature type="region of interest" description="Disordered" evidence="1">
    <location>
        <begin position="89"/>
        <end position="136"/>
    </location>
</feature>
<feature type="compositionally biased region" description="Basic residues" evidence="1">
    <location>
        <begin position="105"/>
        <end position="114"/>
    </location>
</feature>
<accession>A0A0D9YW73</accession>
<sequence>MIGLGCCALGAIILYSKRIPSPQHGVNKAYSKIYPLKITNIYKGNPSPARFPSSWWRDFPFSGGALPSTTSPLSPRRLEQRWRRSFPAAADRAAAGGGDRGSGRGSKRRRRGSTRRPWIDASAAGSDAAATELPGPRWHPRVQKAFEKLWLALDHTSMTNPTRRQYEWSNYIDRAKVEEDKMKLEFEMAARISATEATYKKKISKLKKEADHARSWFMDSLVVIAILMYKISEYMYHC</sequence>
<evidence type="ECO:0000313" key="3">
    <source>
        <dbReference type="Proteomes" id="UP000026961"/>
    </source>
</evidence>
<organism evidence="2">
    <name type="scientific">Oryza glumipatula</name>
    <dbReference type="NCBI Taxonomy" id="40148"/>
    <lineage>
        <taxon>Eukaryota</taxon>
        <taxon>Viridiplantae</taxon>
        <taxon>Streptophyta</taxon>
        <taxon>Embryophyta</taxon>
        <taxon>Tracheophyta</taxon>
        <taxon>Spermatophyta</taxon>
        <taxon>Magnoliopsida</taxon>
        <taxon>Liliopsida</taxon>
        <taxon>Poales</taxon>
        <taxon>Poaceae</taxon>
        <taxon>BOP clade</taxon>
        <taxon>Oryzoideae</taxon>
        <taxon>Oryzeae</taxon>
        <taxon>Oryzinae</taxon>
        <taxon>Oryza</taxon>
    </lineage>
</organism>
<dbReference type="Proteomes" id="UP000026961">
    <property type="component" value="Chromosome 2"/>
</dbReference>
<feature type="compositionally biased region" description="Low complexity" evidence="1">
    <location>
        <begin position="120"/>
        <end position="130"/>
    </location>
</feature>